<dbReference type="Proteomes" id="UP000255508">
    <property type="component" value="Unassembled WGS sequence"/>
</dbReference>
<evidence type="ECO:0000313" key="16">
    <source>
        <dbReference type="EMBL" id="RDH81778.1"/>
    </source>
</evidence>
<accession>A0A370DA57</accession>
<dbReference type="PANTHER" id="PTHR43331:SF1">
    <property type="entry name" value="HOMOSERINE DEHYDROGENASE"/>
    <property type="match status" value="1"/>
</dbReference>
<keyword evidence="6" id="KW-0028">Amino-acid biosynthesis</keyword>
<dbReference type="Pfam" id="PF03447">
    <property type="entry name" value="NAD_binding_3"/>
    <property type="match status" value="1"/>
</dbReference>
<evidence type="ECO:0000256" key="13">
    <source>
        <dbReference type="PIRSR" id="PIRSR000098-2"/>
    </source>
</evidence>
<evidence type="ECO:0000256" key="11">
    <source>
        <dbReference type="ARBA" id="ARBA00049031"/>
    </source>
</evidence>
<dbReference type="Pfam" id="PF01842">
    <property type="entry name" value="ACT"/>
    <property type="match status" value="1"/>
</dbReference>
<dbReference type="InterPro" id="IPR001342">
    <property type="entry name" value="HDH_cat"/>
</dbReference>
<feature type="binding site" evidence="13">
    <location>
        <begin position="9"/>
        <end position="16"/>
    </location>
    <ligand>
        <name>NADP(+)</name>
        <dbReference type="ChEBI" id="CHEBI:58349"/>
    </ligand>
</feature>
<dbReference type="FunFam" id="3.30.360.10:FF:000005">
    <property type="entry name" value="Homoserine dehydrogenase"/>
    <property type="match status" value="1"/>
</dbReference>
<dbReference type="InterPro" id="IPR005106">
    <property type="entry name" value="Asp/hSer_DH_NAD-bd"/>
</dbReference>
<evidence type="ECO:0000256" key="2">
    <source>
        <dbReference type="ARBA" id="ARBA00005062"/>
    </source>
</evidence>
<evidence type="ECO:0000256" key="10">
    <source>
        <dbReference type="ARBA" id="ARBA00023167"/>
    </source>
</evidence>
<evidence type="ECO:0000256" key="1">
    <source>
        <dbReference type="ARBA" id="ARBA00005056"/>
    </source>
</evidence>
<dbReference type="Gene3D" id="3.30.360.10">
    <property type="entry name" value="Dihydrodipicolinate Reductase, domain 2"/>
    <property type="match status" value="1"/>
</dbReference>
<evidence type="ECO:0000259" key="15">
    <source>
        <dbReference type="PROSITE" id="PS51671"/>
    </source>
</evidence>
<evidence type="ECO:0000256" key="14">
    <source>
        <dbReference type="RuleBase" id="RU004171"/>
    </source>
</evidence>
<comment type="pathway">
    <text evidence="2">Amino-acid biosynthesis; L-methionine biosynthesis via de novo pathway; L-homoserine from L-aspartate: step 3/3.</text>
</comment>
<comment type="pathway">
    <text evidence="1">Amino-acid biosynthesis; L-threonine biosynthesis; L-threonine from L-aspartate: step 3/5.</text>
</comment>
<dbReference type="GO" id="GO:0009088">
    <property type="term" value="P:threonine biosynthetic process"/>
    <property type="evidence" value="ECO:0007669"/>
    <property type="project" value="UniProtKB-UniPathway"/>
</dbReference>
<proteinExistence type="inferred from homology"/>
<evidence type="ECO:0000313" key="17">
    <source>
        <dbReference type="Proteomes" id="UP000255508"/>
    </source>
</evidence>
<dbReference type="GO" id="GO:0050661">
    <property type="term" value="F:NADP binding"/>
    <property type="evidence" value="ECO:0007669"/>
    <property type="project" value="InterPro"/>
</dbReference>
<sequence>MNPVKVGLLGLGTVGGGTLNVLTRNAQEISRRAGRGIQITHAAAKSYDPEGLLGLDQVEVSDDAFAVVDNPDVEIIIELIGGYSPARELVLKAIENGKHVVTANKALIAMHGNEIFEAAQKQGVTVAFEAGVAGGIPIIKAVREGLAANRIEWIAGIINGTGNFILTEMRDKGRDFDDVLKEAQALGYAEADPTFDVEGIDAAHKLTILASIAFGVPLQFDKTYTEGIGKIERQDVEYAEELGYRIKHLGMTRKTGKGIELRVHPTMIPERRLIANVDGVMNAVLVMGDAVGPTLYYGAGAGAEPTASAVVADVVDIVRALTTDPENRVPHLAFQPDELSDHPILPMEEVQTAYYLRMTVDDKPGVVAAIAGILGDAGISIEAIQQKEPAEGETRVPLVMLSHRVEERQMNQAIEAIEALDAVAGEVMRIRVEQLDG</sequence>
<evidence type="ECO:0000256" key="4">
    <source>
        <dbReference type="ARBA" id="ARBA00013213"/>
    </source>
</evidence>
<evidence type="ECO:0000256" key="7">
    <source>
        <dbReference type="ARBA" id="ARBA00022697"/>
    </source>
</evidence>
<dbReference type="InterPro" id="IPR019811">
    <property type="entry name" value="HDH_CS"/>
</dbReference>
<dbReference type="PROSITE" id="PS51671">
    <property type="entry name" value="ACT"/>
    <property type="match status" value="1"/>
</dbReference>
<evidence type="ECO:0000256" key="6">
    <source>
        <dbReference type="ARBA" id="ARBA00022605"/>
    </source>
</evidence>
<dbReference type="EC" id="1.1.1.3" evidence="4"/>
<keyword evidence="8 13" id="KW-0521">NADP</keyword>
<protein>
    <recommendedName>
        <fullName evidence="5">Homoserine dehydrogenase</fullName>
        <ecNumber evidence="4">1.1.1.3</ecNumber>
    </recommendedName>
</protein>
<dbReference type="UniPathway" id="UPA00050">
    <property type="reaction ID" value="UER00063"/>
</dbReference>
<dbReference type="NCBIfam" id="NF004976">
    <property type="entry name" value="PRK06349.1"/>
    <property type="match status" value="1"/>
</dbReference>
<dbReference type="Gene3D" id="3.30.70.260">
    <property type="match status" value="1"/>
</dbReference>
<comment type="catalytic activity">
    <reaction evidence="11">
        <text>L-homoserine + NAD(+) = L-aspartate 4-semialdehyde + NADH + H(+)</text>
        <dbReference type="Rhea" id="RHEA:15757"/>
        <dbReference type="ChEBI" id="CHEBI:15378"/>
        <dbReference type="ChEBI" id="CHEBI:57476"/>
        <dbReference type="ChEBI" id="CHEBI:57540"/>
        <dbReference type="ChEBI" id="CHEBI:57945"/>
        <dbReference type="ChEBI" id="CHEBI:537519"/>
        <dbReference type="EC" id="1.1.1.3"/>
    </reaction>
    <physiologicalReaction direction="right-to-left" evidence="11">
        <dbReference type="Rhea" id="RHEA:15759"/>
    </physiologicalReaction>
</comment>
<dbReference type="PANTHER" id="PTHR43331">
    <property type="entry name" value="HOMOSERINE DEHYDROGENASE"/>
    <property type="match status" value="1"/>
</dbReference>
<dbReference type="AlphaFoldDB" id="A0A370DA57"/>
<evidence type="ECO:0000256" key="9">
    <source>
        <dbReference type="ARBA" id="ARBA00023002"/>
    </source>
</evidence>
<evidence type="ECO:0000256" key="8">
    <source>
        <dbReference type="ARBA" id="ARBA00022857"/>
    </source>
</evidence>
<dbReference type="SUPFAM" id="SSF51735">
    <property type="entry name" value="NAD(P)-binding Rossmann-fold domains"/>
    <property type="match status" value="1"/>
</dbReference>
<dbReference type="InterPro" id="IPR045865">
    <property type="entry name" value="ACT-like_dom_sf"/>
</dbReference>
<dbReference type="Pfam" id="PF00742">
    <property type="entry name" value="Homoserine_dh"/>
    <property type="match status" value="1"/>
</dbReference>
<dbReference type="CDD" id="cd04881">
    <property type="entry name" value="ACT_HSDH-Hom"/>
    <property type="match status" value="1"/>
</dbReference>
<dbReference type="InterPro" id="IPR002912">
    <property type="entry name" value="ACT_dom"/>
</dbReference>
<name>A0A370DA57_9GAMM</name>
<dbReference type="FunFam" id="3.30.70.260:FF:000030">
    <property type="entry name" value="Homoserine dehydrogenase"/>
    <property type="match status" value="1"/>
</dbReference>
<keyword evidence="10" id="KW-0486">Methionine biosynthesis</keyword>
<keyword evidence="9 16" id="KW-0560">Oxidoreductase</keyword>
<comment type="similarity">
    <text evidence="3 14">Belongs to the homoserine dehydrogenase family.</text>
</comment>
<dbReference type="GO" id="GO:0009086">
    <property type="term" value="P:methionine biosynthetic process"/>
    <property type="evidence" value="ECO:0007669"/>
    <property type="project" value="UniProtKB-KW"/>
</dbReference>
<reference evidence="16 17" key="1">
    <citation type="journal article" date="2018" name="ISME J.">
        <title>Endosymbiont genomes yield clues of tubeworm success.</title>
        <authorList>
            <person name="Li Y."/>
            <person name="Liles M.R."/>
            <person name="Halanych K.M."/>
        </authorList>
    </citation>
    <scope>NUCLEOTIDE SEQUENCE [LARGE SCALE GENOMIC DNA]</scope>
    <source>
        <strain evidence="16">A1422</strain>
    </source>
</reference>
<dbReference type="PROSITE" id="PS01042">
    <property type="entry name" value="HOMOSER_DHGENASE"/>
    <property type="match status" value="1"/>
</dbReference>
<keyword evidence="7" id="KW-0791">Threonine biosynthesis</keyword>
<dbReference type="InterPro" id="IPR036291">
    <property type="entry name" value="NAD(P)-bd_dom_sf"/>
</dbReference>
<dbReference type="UniPathway" id="UPA00051">
    <property type="reaction ID" value="UER00465"/>
</dbReference>
<dbReference type="SUPFAM" id="SSF55347">
    <property type="entry name" value="Glyceraldehyde-3-phosphate dehydrogenase-like, C-terminal domain"/>
    <property type="match status" value="1"/>
</dbReference>
<dbReference type="PIRSF" id="PIRSF000098">
    <property type="entry name" value="Homoser_dehydrog"/>
    <property type="match status" value="1"/>
</dbReference>
<gene>
    <name evidence="16" type="ORF">DIZ79_18395</name>
</gene>
<dbReference type="InterPro" id="IPR016204">
    <property type="entry name" value="HDH"/>
</dbReference>
<feature type="binding site" evidence="13">
    <location>
        <position position="190"/>
    </location>
    <ligand>
        <name>L-homoserine</name>
        <dbReference type="ChEBI" id="CHEBI:57476"/>
    </ligand>
</feature>
<dbReference type="Gene3D" id="3.40.50.720">
    <property type="entry name" value="NAD(P)-binding Rossmann-like Domain"/>
    <property type="match status" value="1"/>
</dbReference>
<evidence type="ECO:0000256" key="12">
    <source>
        <dbReference type="PIRSR" id="PIRSR000098-1"/>
    </source>
</evidence>
<comment type="caution">
    <text evidence="16">The sequence shown here is derived from an EMBL/GenBank/DDBJ whole genome shotgun (WGS) entry which is preliminary data.</text>
</comment>
<dbReference type="GO" id="GO:0004412">
    <property type="term" value="F:homoserine dehydrogenase activity"/>
    <property type="evidence" value="ECO:0007669"/>
    <property type="project" value="UniProtKB-EC"/>
</dbReference>
<evidence type="ECO:0000256" key="3">
    <source>
        <dbReference type="ARBA" id="ARBA00006753"/>
    </source>
</evidence>
<dbReference type="SUPFAM" id="SSF55021">
    <property type="entry name" value="ACT-like"/>
    <property type="match status" value="1"/>
</dbReference>
<evidence type="ECO:0000256" key="5">
    <source>
        <dbReference type="ARBA" id="ARBA00013376"/>
    </source>
</evidence>
<organism evidence="16 17">
    <name type="scientific">endosymbiont of Lamellibrachia luymesi</name>
    <dbReference type="NCBI Taxonomy" id="2200907"/>
    <lineage>
        <taxon>Bacteria</taxon>
        <taxon>Pseudomonadati</taxon>
        <taxon>Pseudomonadota</taxon>
        <taxon>Gammaproteobacteria</taxon>
        <taxon>sulfur-oxidizing symbionts</taxon>
    </lineage>
</organism>
<feature type="active site" description="Proton donor" evidence="12">
    <location>
        <position position="205"/>
    </location>
</feature>
<feature type="domain" description="ACT" evidence="15">
    <location>
        <begin position="355"/>
        <end position="432"/>
    </location>
</feature>
<feature type="binding site" evidence="13">
    <location>
        <position position="105"/>
    </location>
    <ligand>
        <name>NADPH</name>
        <dbReference type="ChEBI" id="CHEBI:57783"/>
    </ligand>
</feature>
<dbReference type="EMBL" id="QFXD01000326">
    <property type="protein sequence ID" value="RDH81778.1"/>
    <property type="molecule type" value="Genomic_DNA"/>
</dbReference>